<reference evidence="2 3" key="1">
    <citation type="journal article" date="2019" name="Nat. Commun.">
        <title>The antimicrobial potential of Streptomyces from insect microbiomes.</title>
        <authorList>
            <person name="Chevrette M.G."/>
            <person name="Carlson C.M."/>
            <person name="Ortega H.E."/>
            <person name="Thomas C."/>
            <person name="Ananiev G.E."/>
            <person name="Barns K.J."/>
            <person name="Book A.J."/>
            <person name="Cagnazzo J."/>
            <person name="Carlos C."/>
            <person name="Flanigan W."/>
            <person name="Grubbs K.J."/>
            <person name="Horn H.A."/>
            <person name="Hoffmann F.M."/>
            <person name="Klassen J.L."/>
            <person name="Knack J.J."/>
            <person name="Lewin G.R."/>
            <person name="McDonald B.R."/>
            <person name="Muller L."/>
            <person name="Melo W.G.P."/>
            <person name="Pinto-Tomas A.A."/>
            <person name="Schmitz A."/>
            <person name="Wendt-Pienkowski E."/>
            <person name="Wildman S."/>
            <person name="Zhao M."/>
            <person name="Zhang F."/>
            <person name="Bugni T.S."/>
            <person name="Andes D.R."/>
            <person name="Pupo M.T."/>
            <person name="Currie C.R."/>
        </authorList>
    </citation>
    <scope>NUCLEOTIDE SEQUENCE [LARGE SCALE GENOMIC DNA]</scope>
    <source>
        <strain evidence="2 3">SID5840</strain>
    </source>
</reference>
<dbReference type="PRINTS" id="PR00420">
    <property type="entry name" value="RNGMNOXGNASE"/>
</dbReference>
<dbReference type="InterPro" id="IPR041654">
    <property type="entry name" value="StyA_sbd"/>
</dbReference>
<evidence type="ECO:0000313" key="2">
    <source>
        <dbReference type="EMBL" id="MYR33461.1"/>
    </source>
</evidence>
<dbReference type="Pfam" id="PF17885">
    <property type="entry name" value="Smoa_sbd"/>
    <property type="match status" value="1"/>
</dbReference>
<dbReference type="AlphaFoldDB" id="A0A7K2IU40"/>
<dbReference type="Gene3D" id="3.50.50.60">
    <property type="entry name" value="FAD/NAD(P)-binding domain"/>
    <property type="match status" value="3"/>
</dbReference>
<dbReference type="Proteomes" id="UP000467124">
    <property type="component" value="Unassembled WGS sequence"/>
</dbReference>
<dbReference type="RefSeq" id="WP_161111193.1">
    <property type="nucleotide sequence ID" value="NZ_JBEXQO010000022.1"/>
</dbReference>
<comment type="caution">
    <text evidence="2">The sequence shown here is derived from an EMBL/GenBank/DDBJ whole genome shotgun (WGS) entry which is preliminary data.</text>
</comment>
<proteinExistence type="predicted"/>
<protein>
    <submittedName>
        <fullName evidence="2">Oxygenase</fullName>
    </submittedName>
</protein>
<dbReference type="InterPro" id="IPR036188">
    <property type="entry name" value="FAD/NAD-bd_sf"/>
</dbReference>
<dbReference type="EMBL" id="WWHY01000001">
    <property type="protein sequence ID" value="MYR33461.1"/>
    <property type="molecule type" value="Genomic_DNA"/>
</dbReference>
<dbReference type="SUPFAM" id="SSF51905">
    <property type="entry name" value="FAD/NAD(P)-binding domain"/>
    <property type="match status" value="1"/>
</dbReference>
<name>A0A7K2IU40_9ACTN</name>
<gene>
    <name evidence="2" type="ORF">GTW20_14620</name>
</gene>
<accession>A0A7K2IU40</accession>
<evidence type="ECO:0000259" key="1">
    <source>
        <dbReference type="Pfam" id="PF17885"/>
    </source>
</evidence>
<evidence type="ECO:0000313" key="3">
    <source>
        <dbReference type="Proteomes" id="UP000467124"/>
    </source>
</evidence>
<sequence length="425" mass="45839">MKKILIVGASSSGLILAHQLLRAGYDVTVINSPASGEIRTGPLPLFQFTLGEAVARERALDLTMWEGMAPHITGVDLLLHPPQGDPAAVRGRFAAPGVSVDHRIKMADWLESFEDRGGKVVIHGVTVTDLDYFTRMFHLIVVAVGGGELGQLFDHNSDIARAKERTVAQVLIDDVPPGPYASSGGDLALVGSAREVRGILAPVLTTQGECHILQLVSNPGGPMDSWPDRPGPDEQLRRAKEIVGRYFPDMYERIVHAQLIGERSTSTHRISPHARRAIAQLPSGGHVLGLGDMVVTTDPMAAQESNLSVHSAQHYYKRILGHGDQGFTPEWMQETFDGFWSGQDGAHTGMGAAASGLSEMLDGMWEPDAPAHVGEVFGAATFHQPVADRIIEGLADPRSYAEWLMDPEQARAYLASVLPQALPVS</sequence>
<organism evidence="2 3">
    <name type="scientific">Nocardiopsis alba</name>
    <dbReference type="NCBI Taxonomy" id="53437"/>
    <lineage>
        <taxon>Bacteria</taxon>
        <taxon>Bacillati</taxon>
        <taxon>Actinomycetota</taxon>
        <taxon>Actinomycetes</taxon>
        <taxon>Streptosporangiales</taxon>
        <taxon>Nocardiopsidaceae</taxon>
        <taxon>Nocardiopsis</taxon>
    </lineage>
</organism>
<feature type="domain" description="Styrene monooxygenase StyA putative substrate binding" evidence="1">
    <location>
        <begin position="145"/>
        <end position="253"/>
    </location>
</feature>